<gene>
    <name evidence="15" type="ORF">FRZ67_11020</name>
</gene>
<feature type="domain" description="TonB-dependent receptor-like beta-barrel" evidence="13">
    <location>
        <begin position="178"/>
        <end position="597"/>
    </location>
</feature>
<evidence type="ECO:0000256" key="1">
    <source>
        <dbReference type="ARBA" id="ARBA00004571"/>
    </source>
</evidence>
<evidence type="ECO:0000256" key="10">
    <source>
        <dbReference type="PROSITE-ProRule" id="PRU01360"/>
    </source>
</evidence>
<keyword evidence="7 10" id="KW-0472">Membrane</keyword>
<name>A0A5B8V8X6_9BACT</name>
<dbReference type="PANTHER" id="PTHR30069:SF29">
    <property type="entry name" value="HEMOGLOBIN AND HEMOGLOBIN-HAPTOGLOBIN-BINDING PROTEIN 1-RELATED"/>
    <property type="match status" value="1"/>
</dbReference>
<feature type="chain" id="PRO_5022750239" evidence="12">
    <location>
        <begin position="22"/>
        <end position="624"/>
    </location>
</feature>
<keyword evidence="9 10" id="KW-0998">Cell outer membrane</keyword>
<evidence type="ECO:0000256" key="8">
    <source>
        <dbReference type="ARBA" id="ARBA00023170"/>
    </source>
</evidence>
<dbReference type="EMBL" id="CP042435">
    <property type="protein sequence ID" value="QEC67802.1"/>
    <property type="molecule type" value="Genomic_DNA"/>
</dbReference>
<keyword evidence="4 10" id="KW-0812">Transmembrane</keyword>
<reference evidence="15 16" key="1">
    <citation type="journal article" date="2016" name="Int. J. Syst. Evol. Microbiol.">
        <title>Panacibacter ginsenosidivorans gen. nov., sp. nov., with ginsenoside converting activity isolated from soil of a ginseng field.</title>
        <authorList>
            <person name="Siddiqi M.Z."/>
            <person name="Muhammad Shafi S."/>
            <person name="Choi K.D."/>
            <person name="Im W.T."/>
        </authorList>
    </citation>
    <scope>NUCLEOTIDE SEQUENCE [LARGE SCALE GENOMIC DNA]</scope>
    <source>
        <strain evidence="15 16">Gsoil1550</strain>
    </source>
</reference>
<dbReference type="KEGG" id="pgin:FRZ67_11020"/>
<evidence type="ECO:0000256" key="4">
    <source>
        <dbReference type="ARBA" id="ARBA00022692"/>
    </source>
</evidence>
<evidence type="ECO:0000313" key="15">
    <source>
        <dbReference type="EMBL" id="QEC67802.1"/>
    </source>
</evidence>
<dbReference type="Gene3D" id="2.40.170.20">
    <property type="entry name" value="TonB-dependent receptor, beta-barrel domain"/>
    <property type="match status" value="1"/>
</dbReference>
<dbReference type="Proteomes" id="UP000321533">
    <property type="component" value="Chromosome"/>
</dbReference>
<dbReference type="Pfam" id="PF07715">
    <property type="entry name" value="Plug"/>
    <property type="match status" value="1"/>
</dbReference>
<protein>
    <submittedName>
        <fullName evidence="15">TonB-dependent receptor</fullName>
    </submittedName>
</protein>
<dbReference type="PANTHER" id="PTHR30069">
    <property type="entry name" value="TONB-DEPENDENT OUTER MEMBRANE RECEPTOR"/>
    <property type="match status" value="1"/>
</dbReference>
<keyword evidence="3 10" id="KW-1134">Transmembrane beta strand</keyword>
<evidence type="ECO:0000259" key="13">
    <source>
        <dbReference type="Pfam" id="PF00593"/>
    </source>
</evidence>
<dbReference type="InterPro" id="IPR012910">
    <property type="entry name" value="Plug_dom"/>
</dbReference>
<evidence type="ECO:0000256" key="12">
    <source>
        <dbReference type="SAM" id="SignalP"/>
    </source>
</evidence>
<keyword evidence="5 12" id="KW-0732">Signal</keyword>
<keyword evidence="6 11" id="KW-0798">TonB box</keyword>
<evidence type="ECO:0000256" key="7">
    <source>
        <dbReference type="ARBA" id="ARBA00023136"/>
    </source>
</evidence>
<keyword evidence="2 10" id="KW-0813">Transport</keyword>
<dbReference type="Gene3D" id="2.170.130.10">
    <property type="entry name" value="TonB-dependent receptor, plug domain"/>
    <property type="match status" value="1"/>
</dbReference>
<dbReference type="GO" id="GO:0015344">
    <property type="term" value="F:siderophore uptake transmembrane transporter activity"/>
    <property type="evidence" value="ECO:0007669"/>
    <property type="project" value="TreeGrafter"/>
</dbReference>
<comment type="similarity">
    <text evidence="10 11">Belongs to the TonB-dependent receptor family.</text>
</comment>
<evidence type="ECO:0000313" key="16">
    <source>
        <dbReference type="Proteomes" id="UP000321533"/>
    </source>
</evidence>
<evidence type="ECO:0000256" key="9">
    <source>
        <dbReference type="ARBA" id="ARBA00023237"/>
    </source>
</evidence>
<dbReference type="InterPro" id="IPR036942">
    <property type="entry name" value="Beta-barrel_TonB_sf"/>
</dbReference>
<evidence type="ECO:0000256" key="6">
    <source>
        <dbReference type="ARBA" id="ARBA00023077"/>
    </source>
</evidence>
<sequence length="624" mass="69524">MSMKKILFAFAVFATAQNTYAQKDSVQNILDEVVVTATKSPKKLSETGKVLTVITKEQIEKSGGKDFAQLITEQTGIIVNGAISNPGKDKSIFLRGATDKYTLILLDGIPLNEPAGVGGSFDLRLLSLDNIERIEILKGSQSTLYGSNAVAGVINIISKKPTTGKPQFNGLATYGSFNTFKGNANISQKTKVLEYDLNYVYYNTDGISEAKDTTGKANFDKDGFTQHAVQAVVGVNITDKFKVSPYYRFTQFEGGYDADAFTDGDNHYNASLVNTGLDGRYNYAKGTVHFNYGYDFTKRLYASQYGDFSMKGKFHQAEAFVNHAFSKAVQMVAGANMQVYRIDAPDTVNSIISPYASLFLHSNNGWNVELGGRYNHHNKYGDNFTYSFNPSYLINEKVKLFANITSGFRAPSINELFGPYGSNPDLKPERSTTQEAGVQASLANKKLTATLTGFNRIIKDVIIYNSNYTYENRDKQHDFGVEIELNYSPIEQLNIKASYAYIDGKITQALAGKDTSFYNLVRRPKNTVNLFVGYQITKQLFVSASTQFIGKRTDNYFDPNTFTSSEVELKSYALLNAYAEYKFLKSRIDLFVDAKNIGNKRNFYEVYGYNVQGITVTAGIRFRL</sequence>
<dbReference type="GO" id="GO:0044718">
    <property type="term" value="P:siderophore transmembrane transport"/>
    <property type="evidence" value="ECO:0007669"/>
    <property type="project" value="TreeGrafter"/>
</dbReference>
<feature type="signal peptide" evidence="12">
    <location>
        <begin position="1"/>
        <end position="21"/>
    </location>
</feature>
<dbReference type="GO" id="GO:0009279">
    <property type="term" value="C:cell outer membrane"/>
    <property type="evidence" value="ECO:0007669"/>
    <property type="project" value="UniProtKB-SubCell"/>
</dbReference>
<evidence type="ECO:0000256" key="5">
    <source>
        <dbReference type="ARBA" id="ARBA00022729"/>
    </source>
</evidence>
<proteinExistence type="inferred from homology"/>
<evidence type="ECO:0000259" key="14">
    <source>
        <dbReference type="Pfam" id="PF07715"/>
    </source>
</evidence>
<comment type="subcellular location">
    <subcellularLocation>
        <location evidence="1 10">Cell outer membrane</location>
        <topology evidence="1 10">Multi-pass membrane protein</topology>
    </subcellularLocation>
</comment>
<keyword evidence="8 15" id="KW-0675">Receptor</keyword>
<evidence type="ECO:0000256" key="3">
    <source>
        <dbReference type="ARBA" id="ARBA00022452"/>
    </source>
</evidence>
<evidence type="ECO:0000256" key="11">
    <source>
        <dbReference type="RuleBase" id="RU003357"/>
    </source>
</evidence>
<dbReference type="CDD" id="cd01347">
    <property type="entry name" value="ligand_gated_channel"/>
    <property type="match status" value="1"/>
</dbReference>
<accession>A0A5B8V8X6</accession>
<dbReference type="SUPFAM" id="SSF56935">
    <property type="entry name" value="Porins"/>
    <property type="match status" value="1"/>
</dbReference>
<dbReference type="AlphaFoldDB" id="A0A5B8V8X6"/>
<evidence type="ECO:0000256" key="2">
    <source>
        <dbReference type="ARBA" id="ARBA00022448"/>
    </source>
</evidence>
<dbReference type="Pfam" id="PF00593">
    <property type="entry name" value="TonB_dep_Rec_b-barrel"/>
    <property type="match status" value="1"/>
</dbReference>
<keyword evidence="16" id="KW-1185">Reference proteome</keyword>
<dbReference type="InterPro" id="IPR000531">
    <property type="entry name" value="Beta-barrel_TonB"/>
</dbReference>
<dbReference type="InterPro" id="IPR039426">
    <property type="entry name" value="TonB-dep_rcpt-like"/>
</dbReference>
<dbReference type="InterPro" id="IPR037066">
    <property type="entry name" value="Plug_dom_sf"/>
</dbReference>
<dbReference type="PROSITE" id="PS52016">
    <property type="entry name" value="TONB_DEPENDENT_REC_3"/>
    <property type="match status" value="1"/>
</dbReference>
<feature type="domain" description="TonB-dependent receptor plug" evidence="14">
    <location>
        <begin position="44"/>
        <end position="153"/>
    </location>
</feature>
<organism evidence="15 16">
    <name type="scientific">Panacibacter ginsenosidivorans</name>
    <dbReference type="NCBI Taxonomy" id="1813871"/>
    <lineage>
        <taxon>Bacteria</taxon>
        <taxon>Pseudomonadati</taxon>
        <taxon>Bacteroidota</taxon>
        <taxon>Chitinophagia</taxon>
        <taxon>Chitinophagales</taxon>
        <taxon>Chitinophagaceae</taxon>
        <taxon>Panacibacter</taxon>
    </lineage>
</organism>